<sequence>MNILYYSSHCPHSNKIITKLSKSMIKDEFNYISLDNRILKNDSIFVKLRNGDEFEVEKTVDKVPALSLQSYGNRVLFGNEIIEFISMKEKETNTNDLEPSPFSFFGGSDNIVSDFYSYLDTPIQEFSSSDGNAGMSQTYSYATIDYNTYMNTPPDTYTPDKIGTDENMLEKLVESRNKEIPLPKPRT</sequence>
<dbReference type="EMBL" id="MN738771">
    <property type="protein sequence ID" value="QHS83998.1"/>
    <property type="molecule type" value="Genomic_DNA"/>
</dbReference>
<proteinExistence type="predicted"/>
<accession>A0A6C0AW72</accession>
<evidence type="ECO:0000313" key="1">
    <source>
        <dbReference type="EMBL" id="QHS83998.1"/>
    </source>
</evidence>
<dbReference type="AlphaFoldDB" id="A0A6C0AW72"/>
<name>A0A6C0AW72_9ZZZZ</name>
<protein>
    <recommendedName>
        <fullName evidence="2">Glutaredoxin domain-containing protein</fullName>
    </recommendedName>
</protein>
<reference evidence="1" key="1">
    <citation type="journal article" date="2020" name="Nature">
        <title>Giant virus diversity and host interactions through global metagenomics.</title>
        <authorList>
            <person name="Schulz F."/>
            <person name="Roux S."/>
            <person name="Paez-Espino D."/>
            <person name="Jungbluth S."/>
            <person name="Walsh D.A."/>
            <person name="Denef V.J."/>
            <person name="McMahon K.D."/>
            <person name="Konstantinidis K.T."/>
            <person name="Eloe-Fadrosh E.A."/>
            <person name="Kyrpides N.C."/>
            <person name="Woyke T."/>
        </authorList>
    </citation>
    <scope>NUCLEOTIDE SEQUENCE</scope>
    <source>
        <strain evidence="1">GVMAG-S-ERX555965-48</strain>
    </source>
</reference>
<evidence type="ECO:0008006" key="2">
    <source>
        <dbReference type="Google" id="ProtNLM"/>
    </source>
</evidence>
<organism evidence="1">
    <name type="scientific">viral metagenome</name>
    <dbReference type="NCBI Taxonomy" id="1070528"/>
    <lineage>
        <taxon>unclassified sequences</taxon>
        <taxon>metagenomes</taxon>
        <taxon>organismal metagenomes</taxon>
    </lineage>
</organism>